<dbReference type="InterPro" id="IPR003369">
    <property type="entry name" value="TatA/B/E"/>
</dbReference>
<dbReference type="Gene3D" id="1.20.5.3310">
    <property type="match status" value="1"/>
</dbReference>
<accession>A0A7G1P6J5</accession>
<keyword evidence="3" id="KW-0812">Transmembrane</keyword>
<dbReference type="GO" id="GO:0015031">
    <property type="term" value="P:protein transport"/>
    <property type="evidence" value="ECO:0007669"/>
    <property type="project" value="UniProtKB-KW"/>
</dbReference>
<evidence type="ECO:0000256" key="8">
    <source>
        <dbReference type="SAM" id="MobiDB-lite"/>
    </source>
</evidence>
<keyword evidence="4" id="KW-0653">Protein transport</keyword>
<keyword evidence="6" id="KW-0811">Translocation</keyword>
<dbReference type="GO" id="GO:0016020">
    <property type="term" value="C:membrane"/>
    <property type="evidence" value="ECO:0007669"/>
    <property type="project" value="UniProtKB-ARBA"/>
</dbReference>
<evidence type="ECO:0000256" key="5">
    <source>
        <dbReference type="ARBA" id="ARBA00022989"/>
    </source>
</evidence>
<dbReference type="Proteomes" id="UP000516444">
    <property type="component" value="Chromosome"/>
</dbReference>
<dbReference type="KEGG" id="sgm:GCM10017557_43430"/>
<dbReference type="AlphaFoldDB" id="A0A7G1P6J5"/>
<keyword evidence="10" id="KW-1185">Reference proteome</keyword>
<comment type="subcellular location">
    <subcellularLocation>
        <location evidence="1">Membrane</location>
        <topology evidence="1">Single-pass membrane protein</topology>
    </subcellularLocation>
</comment>
<dbReference type="RefSeq" id="WP_190851602.1">
    <property type="nucleotide sequence ID" value="NZ_AP023440.1"/>
</dbReference>
<proteinExistence type="predicted"/>
<feature type="region of interest" description="Disordered" evidence="8">
    <location>
        <begin position="40"/>
        <end position="69"/>
    </location>
</feature>
<reference evidence="9 10" key="1">
    <citation type="journal article" date="2014" name="Int. J. Syst. Evol. Microbiol.">
        <title>Complete genome sequence of Corynebacterium casei LMG S-19264T (=DSM 44701T), isolated from a smear-ripened cheese.</title>
        <authorList>
            <consortium name="US DOE Joint Genome Institute (JGI-PGF)"/>
            <person name="Walter F."/>
            <person name="Albersmeier A."/>
            <person name="Kalinowski J."/>
            <person name="Ruckert C."/>
        </authorList>
    </citation>
    <scope>NUCLEOTIDE SEQUENCE [LARGE SCALE GENOMIC DNA]</scope>
    <source>
        <strain evidence="9 10">JCM 4677</strain>
    </source>
</reference>
<evidence type="ECO:0000256" key="3">
    <source>
        <dbReference type="ARBA" id="ARBA00022692"/>
    </source>
</evidence>
<evidence type="ECO:0000313" key="9">
    <source>
        <dbReference type="EMBL" id="BCL29484.1"/>
    </source>
</evidence>
<dbReference type="EMBL" id="AP023440">
    <property type="protein sequence ID" value="BCL29484.1"/>
    <property type="molecule type" value="Genomic_DNA"/>
</dbReference>
<dbReference type="Pfam" id="PF02416">
    <property type="entry name" value="TatA_B_E"/>
    <property type="match status" value="1"/>
</dbReference>
<name>A0A7G1P6J5_9ACTN</name>
<evidence type="ECO:0000256" key="7">
    <source>
        <dbReference type="ARBA" id="ARBA00023136"/>
    </source>
</evidence>
<evidence type="ECO:0000313" key="10">
    <source>
        <dbReference type="Proteomes" id="UP000516444"/>
    </source>
</evidence>
<evidence type="ECO:0000256" key="1">
    <source>
        <dbReference type="ARBA" id="ARBA00004167"/>
    </source>
</evidence>
<gene>
    <name evidence="9" type="ORF">GCM10017557_43430</name>
</gene>
<keyword evidence="5" id="KW-1133">Transmembrane helix</keyword>
<keyword evidence="7" id="KW-0472">Membrane</keyword>
<organism evidence="9 10">
    <name type="scientific">Streptomyces aurantiacus</name>
    <dbReference type="NCBI Taxonomy" id="47760"/>
    <lineage>
        <taxon>Bacteria</taxon>
        <taxon>Bacillati</taxon>
        <taxon>Actinomycetota</taxon>
        <taxon>Actinomycetes</taxon>
        <taxon>Kitasatosporales</taxon>
        <taxon>Streptomycetaceae</taxon>
        <taxon>Streptomyces</taxon>
        <taxon>Streptomyces aurantiacus group</taxon>
    </lineage>
</organism>
<evidence type="ECO:0000256" key="4">
    <source>
        <dbReference type="ARBA" id="ARBA00022927"/>
    </source>
</evidence>
<evidence type="ECO:0000256" key="2">
    <source>
        <dbReference type="ARBA" id="ARBA00022448"/>
    </source>
</evidence>
<sequence length="69" mass="6941">MFGLSEFAVVLVVVIIVLAVKKGPDLVRSAGRSARALKAEEKGAGDAAVPRVVPGETVGPARGAADSRG</sequence>
<protein>
    <submittedName>
        <fullName evidence="9">Translocase</fullName>
    </submittedName>
</protein>
<keyword evidence="2" id="KW-0813">Transport</keyword>
<evidence type="ECO:0000256" key="6">
    <source>
        <dbReference type="ARBA" id="ARBA00023010"/>
    </source>
</evidence>